<evidence type="ECO:0000313" key="1">
    <source>
        <dbReference type="EMBL" id="MER9285430.1"/>
    </source>
</evidence>
<gene>
    <name evidence="1" type="ORF">NKI81_15870</name>
</gene>
<dbReference type="EMBL" id="JAMYRI010000008">
    <property type="protein sequence ID" value="MER9285430.1"/>
    <property type="molecule type" value="Genomic_DNA"/>
</dbReference>
<evidence type="ECO:0000313" key="2">
    <source>
        <dbReference type="Proteomes" id="UP001480082"/>
    </source>
</evidence>
<accession>A0ACC6T060</accession>
<sequence length="94" mass="10133">MVLEFGDHQSSATKPFVDAVAGEDALARPESLAYRPSTRSRPSACGGRFHGCQDRAEVDAHLRRRVDSGLLHLFPQAAPLHSLAAPLQSAEGNR</sequence>
<protein>
    <submittedName>
        <fullName evidence="1">Uncharacterized protein</fullName>
    </submittedName>
</protein>
<reference evidence="1 2" key="1">
    <citation type="journal article" date="2024" name="Proc. Natl. Acad. Sci. U.S.A.">
        <title>The evolutionary genomics of adaptation to stress in wild rhizobium bacteria.</title>
        <authorList>
            <person name="Kehlet-Delgado H."/>
            <person name="Montoya A.P."/>
            <person name="Jensen K.T."/>
            <person name="Wendlandt C.E."/>
            <person name="Dexheimer C."/>
            <person name="Roberts M."/>
            <person name="Torres Martinez L."/>
            <person name="Friesen M.L."/>
            <person name="Griffitts J.S."/>
            <person name="Porter S.S."/>
        </authorList>
    </citation>
    <scope>NUCLEOTIDE SEQUENCE [LARGE SCALE GENOMIC DNA]</scope>
    <source>
        <strain evidence="1 2">M0468</strain>
    </source>
</reference>
<proteinExistence type="predicted"/>
<organism evidence="1 2">
    <name type="scientific">Mesorhizobium australicum</name>
    <dbReference type="NCBI Taxonomy" id="536018"/>
    <lineage>
        <taxon>Bacteria</taxon>
        <taxon>Pseudomonadati</taxon>
        <taxon>Pseudomonadota</taxon>
        <taxon>Alphaproteobacteria</taxon>
        <taxon>Hyphomicrobiales</taxon>
        <taxon>Phyllobacteriaceae</taxon>
        <taxon>Mesorhizobium</taxon>
    </lineage>
</organism>
<keyword evidence="2" id="KW-1185">Reference proteome</keyword>
<name>A0ACC6T060_9HYPH</name>
<dbReference type="Proteomes" id="UP001480082">
    <property type="component" value="Unassembled WGS sequence"/>
</dbReference>
<comment type="caution">
    <text evidence="1">The sequence shown here is derived from an EMBL/GenBank/DDBJ whole genome shotgun (WGS) entry which is preliminary data.</text>
</comment>